<dbReference type="PANTHER" id="PTHR11474">
    <property type="entry name" value="TYROSINASE FAMILY MEMBER"/>
    <property type="match status" value="1"/>
</dbReference>
<keyword evidence="2" id="KW-0186">Copper</keyword>
<proteinExistence type="predicted"/>
<dbReference type="InterPro" id="IPR008922">
    <property type="entry name" value="Di-copper_centre_dom_sf"/>
</dbReference>
<reference evidence="7 8" key="1">
    <citation type="submission" date="2023-04" db="EMBL/GenBank/DDBJ databases">
        <title>Genome of Basidiobolus ranarum AG-B5.</title>
        <authorList>
            <person name="Stajich J.E."/>
            <person name="Carter-House D."/>
            <person name="Gryganskyi A."/>
        </authorList>
    </citation>
    <scope>NUCLEOTIDE SEQUENCE [LARGE SCALE GENOMIC DNA]</scope>
    <source>
        <strain evidence="7 8">AG-B5</strain>
    </source>
</reference>
<protein>
    <recommendedName>
        <fullName evidence="5 6">Tyrosinase copper-binding domain-containing protein</fullName>
    </recommendedName>
</protein>
<keyword evidence="4" id="KW-0732">Signal</keyword>
<dbReference type="Gene3D" id="1.10.1280.10">
    <property type="entry name" value="Di-copper center containing domain from catechol oxidase"/>
    <property type="match status" value="1"/>
</dbReference>
<dbReference type="EMBL" id="JASJQH010006901">
    <property type="protein sequence ID" value="KAK9728220.1"/>
    <property type="molecule type" value="Genomic_DNA"/>
</dbReference>
<accession>A0ABR2WA08</accession>
<dbReference type="PRINTS" id="PR00092">
    <property type="entry name" value="TYROSINASE"/>
</dbReference>
<comment type="caution">
    <text evidence="7">The sequence shown here is derived from an EMBL/GenBank/DDBJ whole genome shotgun (WGS) entry which is preliminary data.</text>
</comment>
<dbReference type="SUPFAM" id="SSF48056">
    <property type="entry name" value="Di-copper centre-containing domain"/>
    <property type="match status" value="1"/>
</dbReference>
<evidence type="ECO:0000256" key="4">
    <source>
        <dbReference type="SAM" id="SignalP"/>
    </source>
</evidence>
<evidence type="ECO:0000259" key="5">
    <source>
        <dbReference type="PROSITE" id="PS00497"/>
    </source>
</evidence>
<feature type="domain" description="Tyrosinase copper-binding" evidence="5">
    <location>
        <begin position="68"/>
        <end position="85"/>
    </location>
</feature>
<feature type="chain" id="PRO_5045871200" description="Tyrosinase copper-binding domain-containing protein" evidence="4">
    <location>
        <begin position="19"/>
        <end position="422"/>
    </location>
</feature>
<organism evidence="7 8">
    <name type="scientific">Basidiobolus ranarum</name>
    <dbReference type="NCBI Taxonomy" id="34480"/>
    <lineage>
        <taxon>Eukaryota</taxon>
        <taxon>Fungi</taxon>
        <taxon>Fungi incertae sedis</taxon>
        <taxon>Zoopagomycota</taxon>
        <taxon>Entomophthoromycotina</taxon>
        <taxon>Basidiobolomycetes</taxon>
        <taxon>Basidiobolales</taxon>
        <taxon>Basidiobolaceae</taxon>
        <taxon>Basidiobolus</taxon>
    </lineage>
</organism>
<evidence type="ECO:0000256" key="2">
    <source>
        <dbReference type="ARBA" id="ARBA00023008"/>
    </source>
</evidence>
<feature type="region of interest" description="Disordered" evidence="3">
    <location>
        <begin position="287"/>
        <end position="307"/>
    </location>
</feature>
<gene>
    <name evidence="7" type="ORF">K7432_001222</name>
</gene>
<evidence type="ECO:0000313" key="8">
    <source>
        <dbReference type="Proteomes" id="UP001479436"/>
    </source>
</evidence>
<dbReference type="InterPro" id="IPR050316">
    <property type="entry name" value="Tyrosinase/Hemocyanin"/>
</dbReference>
<evidence type="ECO:0000259" key="6">
    <source>
        <dbReference type="PROSITE" id="PS00498"/>
    </source>
</evidence>
<evidence type="ECO:0000313" key="7">
    <source>
        <dbReference type="EMBL" id="KAK9728220.1"/>
    </source>
</evidence>
<feature type="signal peptide" evidence="4">
    <location>
        <begin position="1"/>
        <end position="18"/>
    </location>
</feature>
<dbReference type="PROSITE" id="PS00497">
    <property type="entry name" value="TYROSINASE_1"/>
    <property type="match status" value="1"/>
</dbReference>
<dbReference type="PROSITE" id="PS00498">
    <property type="entry name" value="TYROSINASE_2"/>
    <property type="match status" value="1"/>
</dbReference>
<dbReference type="InterPro" id="IPR002227">
    <property type="entry name" value="Tyrosinase_Cu-bd"/>
</dbReference>
<sequence length="422" mass="48449">MKYREILWLLACISIVQGACEATRKRSEIRELSETERNSFIDSVLELKRQGKYDDFVLQHMVGFPFAHNSPLFFPWHRQYLLNFENTLRKINPNVTVPYWDWTLDSQAPEASPIFKWFGGNGKGEDHCVDDGPFANWETSVPKKKCLQRQFDLQSGLISPLQSPELLNEDIDTSKNYSTLQMNIEMGTHSLVHVGIGGNEGDMSFEFSSNDPIFWLLHSFVDKIWTIWQTRDPQNLLSYDGINPITNKAVALSDHLDLFDAKVGDVMDIKSLCYQYSKIPKIHMPSGQISHTTAPTTTPSHTSIIRPTQSPKPNVLGIIKRFNRNTSTLMNLNKRTVLYGNIPAYFDIYGGPAPDDREEEFQLRIPMGLPQQFIDRMGYSTNLVRAIEIRHADLTQRINQLKDYISPVSLARKIETERVFFN</sequence>
<dbReference type="PANTHER" id="PTHR11474:SF126">
    <property type="entry name" value="TYROSINASE-LIKE PROTEIN TYR-1-RELATED"/>
    <property type="match status" value="1"/>
</dbReference>
<keyword evidence="1" id="KW-0479">Metal-binding</keyword>
<dbReference type="Pfam" id="PF00264">
    <property type="entry name" value="Tyrosinase"/>
    <property type="match status" value="1"/>
</dbReference>
<feature type="domain" description="Tyrosinase copper-binding" evidence="6">
    <location>
        <begin position="211"/>
        <end position="222"/>
    </location>
</feature>
<feature type="compositionally biased region" description="Low complexity" evidence="3">
    <location>
        <begin position="289"/>
        <end position="307"/>
    </location>
</feature>
<keyword evidence="8" id="KW-1185">Reference proteome</keyword>
<evidence type="ECO:0000256" key="1">
    <source>
        <dbReference type="ARBA" id="ARBA00022723"/>
    </source>
</evidence>
<evidence type="ECO:0000256" key="3">
    <source>
        <dbReference type="SAM" id="MobiDB-lite"/>
    </source>
</evidence>
<name>A0ABR2WA08_9FUNG</name>
<dbReference type="Proteomes" id="UP001479436">
    <property type="component" value="Unassembled WGS sequence"/>
</dbReference>